<evidence type="ECO:0000256" key="1">
    <source>
        <dbReference type="SAM" id="SignalP"/>
    </source>
</evidence>
<dbReference type="STRING" id="573058.SAMN00017477_1599"/>
<dbReference type="PANTHER" id="PTHR43308:SF5">
    <property type="entry name" value="S-LAYER PROTEIN _ PEPTIDOGLYCAN ENDO-BETA-N-ACETYLGLUCOSAMINIDASE"/>
    <property type="match status" value="1"/>
</dbReference>
<protein>
    <submittedName>
        <fullName evidence="3">S-layer homology domain-containing protein</fullName>
    </submittedName>
</protein>
<feature type="domain" description="SLH" evidence="2">
    <location>
        <begin position="23"/>
        <end position="86"/>
    </location>
</feature>
<gene>
    <name evidence="3" type="ORF">SAMN00017477_1599</name>
</gene>
<proteinExistence type="predicted"/>
<feature type="signal peptide" evidence="1">
    <location>
        <begin position="1"/>
        <end position="25"/>
    </location>
</feature>
<dbReference type="OrthoDB" id="174569at2"/>
<dbReference type="InterPro" id="IPR001119">
    <property type="entry name" value="SLH_dom"/>
</dbReference>
<keyword evidence="4" id="KW-1185">Reference proteome</keyword>
<keyword evidence="1" id="KW-0732">Signal</keyword>
<reference evidence="4" key="1">
    <citation type="submission" date="2017-04" db="EMBL/GenBank/DDBJ databases">
        <authorList>
            <person name="Varghese N."/>
            <person name="Submissions S."/>
        </authorList>
    </citation>
    <scope>NUCLEOTIDE SEQUENCE [LARGE SCALE GENOMIC DNA]</scope>
    <source>
        <strain evidence="4">DSM 20463</strain>
    </source>
</reference>
<evidence type="ECO:0000259" key="2">
    <source>
        <dbReference type="PROSITE" id="PS51272"/>
    </source>
</evidence>
<dbReference type="RefSeq" id="WP_084231163.1">
    <property type="nucleotide sequence ID" value="NZ_FWWR01000011.1"/>
</dbReference>
<dbReference type="PANTHER" id="PTHR43308">
    <property type="entry name" value="OUTER MEMBRANE PROTEIN ALPHA-RELATED"/>
    <property type="match status" value="1"/>
</dbReference>
<dbReference type="AlphaFoldDB" id="A0A1W1VAE4"/>
<dbReference type="PROSITE" id="PS51272">
    <property type="entry name" value="SLH"/>
    <property type="match status" value="3"/>
</dbReference>
<name>A0A1W1VAE4_PEPAS</name>
<dbReference type="Pfam" id="PF00395">
    <property type="entry name" value="SLH"/>
    <property type="match status" value="3"/>
</dbReference>
<feature type="domain" description="SLH" evidence="2">
    <location>
        <begin position="143"/>
        <end position="206"/>
    </location>
</feature>
<evidence type="ECO:0000313" key="4">
    <source>
        <dbReference type="Proteomes" id="UP000192368"/>
    </source>
</evidence>
<feature type="chain" id="PRO_5012980914" evidence="1">
    <location>
        <begin position="26"/>
        <end position="221"/>
    </location>
</feature>
<evidence type="ECO:0000313" key="3">
    <source>
        <dbReference type="EMBL" id="SMB90256.1"/>
    </source>
</evidence>
<sequence length="221" mass="24710">MKKNIKFLFALLSLIILFNSSTAYAKVFKDTKNHWAKVYIDEMSDRGFLTGYAQNTFKPDDMMSRAEFYSIINSMAGLEKTYTVTFSDVSTSDWYYQDIAKAIKAGYLTPTTGALNPNKPISRQEVMAIIGYMYKVKPDAGAVAKFTDVSSIRNENRGYVGALVKVGVVNGGAGGMLYPNNPMTRAEVAKVLFTMVDKYELPSERVVVDSKIKFGDRNLYN</sequence>
<dbReference type="Proteomes" id="UP000192368">
    <property type="component" value="Unassembled WGS sequence"/>
</dbReference>
<dbReference type="InterPro" id="IPR051465">
    <property type="entry name" value="Cell_Envelope_Struct_Comp"/>
</dbReference>
<accession>A0A1W1VAE4</accession>
<organism evidence="3 4">
    <name type="scientific">Peptoniphilus asaccharolyticus DSM 20463</name>
    <dbReference type="NCBI Taxonomy" id="573058"/>
    <lineage>
        <taxon>Bacteria</taxon>
        <taxon>Bacillati</taxon>
        <taxon>Bacillota</taxon>
        <taxon>Tissierellia</taxon>
        <taxon>Tissierellales</taxon>
        <taxon>Peptoniphilaceae</taxon>
        <taxon>Peptoniphilus</taxon>
    </lineage>
</organism>
<dbReference type="EMBL" id="FWWR01000011">
    <property type="protein sequence ID" value="SMB90256.1"/>
    <property type="molecule type" value="Genomic_DNA"/>
</dbReference>
<feature type="domain" description="SLH" evidence="2">
    <location>
        <begin position="87"/>
        <end position="141"/>
    </location>
</feature>